<dbReference type="SUPFAM" id="SSF47384">
    <property type="entry name" value="Homodimeric domain of signal transducing histidine kinase"/>
    <property type="match status" value="1"/>
</dbReference>
<name>A0A951MEQ8_9BACT</name>
<dbReference type="EC" id="2.7.13.3" evidence="2"/>
<dbReference type="GO" id="GO:0000155">
    <property type="term" value="F:phosphorelay sensor kinase activity"/>
    <property type="evidence" value="ECO:0007669"/>
    <property type="project" value="InterPro"/>
</dbReference>
<feature type="transmembrane region" description="Helical" evidence="3">
    <location>
        <begin position="6"/>
        <end position="26"/>
    </location>
</feature>
<dbReference type="CDD" id="cd00082">
    <property type="entry name" value="HisKA"/>
    <property type="match status" value="1"/>
</dbReference>
<dbReference type="EMBL" id="RPHB01000008">
    <property type="protein sequence ID" value="MBW3469362.1"/>
    <property type="molecule type" value="Genomic_DNA"/>
</dbReference>
<protein>
    <recommendedName>
        <fullName evidence="2">histidine kinase</fullName>
        <ecNumber evidence="2">2.7.13.3</ecNumber>
    </recommendedName>
</protein>
<comment type="caution">
    <text evidence="5">The sequence shown here is derived from an EMBL/GenBank/DDBJ whole genome shotgun (WGS) entry which is preliminary data.</text>
</comment>
<proteinExistence type="predicted"/>
<reference evidence="5 6" key="1">
    <citation type="journal article" date="2020" name="Syst. Appl. Microbiol.">
        <title>Arthrospiribacter ruber gen. nov., sp. nov., a novel bacterium isolated from Arthrospira cultures.</title>
        <authorList>
            <person name="Waleron M."/>
            <person name="Misztak A."/>
            <person name="Waleron M.M."/>
            <person name="Furmaniak M."/>
            <person name="Mrozik A."/>
            <person name="Waleron K."/>
        </authorList>
    </citation>
    <scope>NUCLEOTIDE SEQUENCE [LARGE SCALE GENOMIC DNA]</scope>
    <source>
        <strain evidence="5 6">DPMB0001</strain>
    </source>
</reference>
<dbReference type="SUPFAM" id="SSF55785">
    <property type="entry name" value="PYP-like sensor domain (PAS domain)"/>
    <property type="match status" value="1"/>
</dbReference>
<sequence length="557" mass="64989">MEINVFSILLVLIPLVLNLILGFFIYMKLPADKKTNLFLLFLLSLIFWQLEELLIRLKISTVSKYVIDGYLSVGWIFLGAFLLHFTIHLVHSRIRKERLFYLINYGVTLGFYLLYINHPEPIAFNYHAFFGDIPVVRPGTLDFYKRLWIVGQVYYALFLMGVYIHRNKGKSKNEKRVSQVKWVFAGVSIPALAGFFTQFFLPLFDIEDIAITASSMTAISVCTFIGMTRSSLFNFLEFVSVDEIMRDMKAVLVMFDKDLNVFMKNDYTNTLLSIEQEHEINFGDFLSEKSKKNLEEAMLEKGEISKANFLELNVQKHNKIALEYSLHQTGQFGDTQLYLLFGNDVSERFTSRQRLKAFNRYFKYFLEASNESFFELDPFTGEIHWNETEFKIFGKDKMEVIYSINGLEHFFRNLGQSEEFLKFKEWIFGKEKTPFTQFVNFRKCDGEQLYLSLNSIKVVNGDPDKFRVIGTVKDTTLEYEHFKEIAEKDLVLREIAWIQSHRVRAPLANILGLVWLLKCDNDVTPEEREELLNALKDSAEALDQVIKDVVSKANLFQ</sequence>
<evidence type="ECO:0000313" key="6">
    <source>
        <dbReference type="Proteomes" id="UP000727490"/>
    </source>
</evidence>
<evidence type="ECO:0000313" key="5">
    <source>
        <dbReference type="EMBL" id="MBW3469362.1"/>
    </source>
</evidence>
<evidence type="ECO:0000259" key="4">
    <source>
        <dbReference type="Pfam" id="PF16927"/>
    </source>
</evidence>
<dbReference type="AlphaFoldDB" id="A0A951MEQ8"/>
<feature type="domain" description="Histidine kinase N-terminal 7TM region" evidence="4">
    <location>
        <begin position="11"/>
        <end position="235"/>
    </location>
</feature>
<accession>A0A951MEQ8</accession>
<keyword evidence="3" id="KW-0812">Transmembrane</keyword>
<gene>
    <name evidence="5" type="ORF">EGN73_16310</name>
</gene>
<dbReference type="Gene3D" id="1.10.287.130">
    <property type="match status" value="1"/>
</dbReference>
<feature type="transmembrane region" description="Helical" evidence="3">
    <location>
        <begin position="99"/>
        <end position="116"/>
    </location>
</feature>
<evidence type="ECO:0000256" key="3">
    <source>
        <dbReference type="SAM" id="Phobius"/>
    </source>
</evidence>
<evidence type="ECO:0000256" key="2">
    <source>
        <dbReference type="ARBA" id="ARBA00012438"/>
    </source>
</evidence>
<keyword evidence="3" id="KW-1133">Transmembrane helix</keyword>
<dbReference type="Proteomes" id="UP000727490">
    <property type="component" value="Unassembled WGS sequence"/>
</dbReference>
<organism evidence="5 6">
    <name type="scientific">Arthrospiribacter ruber</name>
    <dbReference type="NCBI Taxonomy" id="2487934"/>
    <lineage>
        <taxon>Bacteria</taxon>
        <taxon>Pseudomonadati</taxon>
        <taxon>Bacteroidota</taxon>
        <taxon>Cytophagia</taxon>
        <taxon>Cytophagales</taxon>
        <taxon>Cyclobacteriaceae</taxon>
        <taxon>Arthrospiribacter</taxon>
    </lineage>
</organism>
<feature type="transmembrane region" description="Helical" evidence="3">
    <location>
        <begin position="69"/>
        <end position="87"/>
    </location>
</feature>
<evidence type="ECO:0000256" key="1">
    <source>
        <dbReference type="ARBA" id="ARBA00000085"/>
    </source>
</evidence>
<dbReference type="Pfam" id="PF16927">
    <property type="entry name" value="HisKA_7TM"/>
    <property type="match status" value="1"/>
</dbReference>
<dbReference type="InterPro" id="IPR003661">
    <property type="entry name" value="HisK_dim/P_dom"/>
</dbReference>
<keyword evidence="6" id="KW-1185">Reference proteome</keyword>
<dbReference type="InterPro" id="IPR031621">
    <property type="entry name" value="HisKA_7TM"/>
</dbReference>
<keyword evidence="3" id="KW-0472">Membrane</keyword>
<feature type="transmembrane region" description="Helical" evidence="3">
    <location>
        <begin position="38"/>
        <end position="57"/>
    </location>
</feature>
<feature type="transmembrane region" description="Helical" evidence="3">
    <location>
        <begin position="184"/>
        <end position="203"/>
    </location>
</feature>
<dbReference type="InterPro" id="IPR036097">
    <property type="entry name" value="HisK_dim/P_sf"/>
</dbReference>
<feature type="transmembrane region" description="Helical" evidence="3">
    <location>
        <begin position="147"/>
        <end position="164"/>
    </location>
</feature>
<comment type="catalytic activity">
    <reaction evidence="1">
        <text>ATP + protein L-histidine = ADP + protein N-phospho-L-histidine.</text>
        <dbReference type="EC" id="2.7.13.3"/>
    </reaction>
</comment>
<dbReference type="InterPro" id="IPR035965">
    <property type="entry name" value="PAS-like_dom_sf"/>
</dbReference>